<dbReference type="AlphaFoldDB" id="A0A2N3HRD5"/>
<accession>A0A2N3HRD5</accession>
<sequence length="243" mass="27025">MKKFILILAVCFSAVGVFSQNAAQFKNDGNTALKSKDYKTALINYEKFLAAEDTEKDPALVFNLAYCAIKLKKYDKAEQYFGQSVDNKYKTSTAYQYKALAQKSQKKYDEMVVTLNEGIKACPTKKSKLVAALAKHYLLEGQSAQKSENFEVAEDLYKKAGEVKSKYKADALFSLGTLYYNKGAKIMQVATPTANTEPEKYKEESAKAKSYFQKAIVELNKAKAIAPSRKDVTSTIATINGLL</sequence>
<evidence type="ECO:0000313" key="3">
    <source>
        <dbReference type="Proteomes" id="UP000233535"/>
    </source>
</evidence>
<evidence type="ECO:0000313" key="2">
    <source>
        <dbReference type="EMBL" id="PKQ60597.1"/>
    </source>
</evidence>
<organism evidence="2 3">
    <name type="scientific">Labilibaculum filiforme</name>
    <dbReference type="NCBI Taxonomy" id="1940526"/>
    <lineage>
        <taxon>Bacteria</taxon>
        <taxon>Pseudomonadati</taxon>
        <taxon>Bacteroidota</taxon>
        <taxon>Bacteroidia</taxon>
        <taxon>Marinilabiliales</taxon>
        <taxon>Marinifilaceae</taxon>
        <taxon>Labilibaculum</taxon>
    </lineage>
</organism>
<feature type="signal peptide" evidence="1">
    <location>
        <begin position="1"/>
        <end position="22"/>
    </location>
</feature>
<dbReference type="InterPro" id="IPR011990">
    <property type="entry name" value="TPR-like_helical_dom_sf"/>
</dbReference>
<gene>
    <name evidence="2" type="ORF">BZG02_18580</name>
</gene>
<comment type="caution">
    <text evidence="2">The sequence shown here is derived from an EMBL/GenBank/DDBJ whole genome shotgun (WGS) entry which is preliminary data.</text>
</comment>
<dbReference type="InterPro" id="IPR019734">
    <property type="entry name" value="TPR_rpt"/>
</dbReference>
<dbReference type="Proteomes" id="UP000233535">
    <property type="component" value="Unassembled WGS sequence"/>
</dbReference>
<proteinExistence type="predicted"/>
<feature type="chain" id="PRO_5014820267" evidence="1">
    <location>
        <begin position="23"/>
        <end position="243"/>
    </location>
</feature>
<dbReference type="SUPFAM" id="SSF48452">
    <property type="entry name" value="TPR-like"/>
    <property type="match status" value="2"/>
</dbReference>
<evidence type="ECO:0000256" key="1">
    <source>
        <dbReference type="SAM" id="SignalP"/>
    </source>
</evidence>
<dbReference type="Gene3D" id="1.25.40.10">
    <property type="entry name" value="Tetratricopeptide repeat domain"/>
    <property type="match status" value="1"/>
</dbReference>
<dbReference type="Pfam" id="PF13432">
    <property type="entry name" value="TPR_16"/>
    <property type="match status" value="1"/>
</dbReference>
<protein>
    <submittedName>
        <fullName evidence="2">Uncharacterized protein</fullName>
    </submittedName>
</protein>
<reference evidence="2 3" key="1">
    <citation type="journal article" date="2017" name="Front. Microbiol.">
        <title>Labilibaculum manganireducens gen. nov., sp. nov. and Labilibaculum filiforme sp. nov., Novel Bacteroidetes Isolated from Subsurface Sediments of the Baltic Sea.</title>
        <authorList>
            <person name="Vandieken V."/>
            <person name="Marshall I.P."/>
            <person name="Niemann H."/>
            <person name="Engelen B."/>
            <person name="Cypionka H."/>
        </authorList>
    </citation>
    <scope>NUCLEOTIDE SEQUENCE [LARGE SCALE GENOMIC DNA]</scope>
    <source>
        <strain evidence="2 3">59.16B</strain>
    </source>
</reference>
<keyword evidence="1" id="KW-0732">Signal</keyword>
<dbReference type="RefSeq" id="WP_101263260.1">
    <property type="nucleotide sequence ID" value="NZ_MVDD01000023.1"/>
</dbReference>
<keyword evidence="3" id="KW-1185">Reference proteome</keyword>
<dbReference type="EMBL" id="MVDD01000023">
    <property type="protein sequence ID" value="PKQ60597.1"/>
    <property type="molecule type" value="Genomic_DNA"/>
</dbReference>
<name>A0A2N3HRD5_9BACT</name>
<dbReference type="OrthoDB" id="1122835at2"/>
<dbReference type="SMART" id="SM00028">
    <property type="entry name" value="TPR"/>
    <property type="match status" value="4"/>
</dbReference>